<reference evidence="2" key="1">
    <citation type="submission" date="2015-10" db="EMBL/GenBank/DDBJ databases">
        <authorList>
            <person name="Gilbert D.G."/>
        </authorList>
    </citation>
    <scope>NUCLEOTIDE SEQUENCE</scope>
    <source>
        <strain evidence="2">Phyl III-seqv23</strain>
    </source>
</reference>
<evidence type="ECO:0000313" key="1">
    <source>
        <dbReference type="EMBL" id="CUV41337.1"/>
    </source>
</evidence>
<protein>
    <recommendedName>
        <fullName evidence="3">Protein L</fullName>
    </recommendedName>
</protein>
<dbReference type="AlphaFoldDB" id="A0A0S4XEA5"/>
<dbReference type="EMBL" id="LN899822">
    <property type="protein sequence ID" value="CUV62285.1"/>
    <property type="molecule type" value="Genomic_DNA"/>
</dbReference>
<organism evidence="2">
    <name type="scientific">Ralstonia solanacearum</name>
    <name type="common">Pseudomonas solanacearum</name>
    <dbReference type="NCBI Taxonomy" id="305"/>
    <lineage>
        <taxon>Bacteria</taxon>
        <taxon>Pseudomonadati</taxon>
        <taxon>Pseudomonadota</taxon>
        <taxon>Betaproteobacteria</taxon>
        <taxon>Burkholderiales</taxon>
        <taxon>Burkholderiaceae</taxon>
        <taxon>Ralstonia</taxon>
        <taxon>Ralstonia solanacearum species complex</taxon>
    </lineage>
</organism>
<accession>A0A0S4XEA5</accession>
<evidence type="ECO:0000313" key="2">
    <source>
        <dbReference type="EMBL" id="CUV62285.1"/>
    </source>
</evidence>
<sequence length="108" mass="11823">MGCHAPNAFLQGRITWHEPWSPAFDSKNGGHMALVKNMQRLTPSDSQAFDVRHNPGTTAPHPGIYRCTSCGDEIAIAGGHTLPPQNHKQHSPANGPIHWQLLVYPQQG</sequence>
<evidence type="ECO:0008006" key="3">
    <source>
        <dbReference type="Google" id="ProtNLM"/>
    </source>
</evidence>
<proteinExistence type="predicted"/>
<name>A0A0S4XEA5_RALSL</name>
<gene>
    <name evidence="2" type="ORF">RD1301_v1_2200013</name>
    <name evidence="1" type="ORF">TF3108_v1_780020</name>
</gene>
<dbReference type="EMBL" id="LN899826">
    <property type="protein sequence ID" value="CUV41337.1"/>
    <property type="molecule type" value="Genomic_DNA"/>
</dbReference>